<name>A0A5D4GQE2_9HYPH</name>
<evidence type="ECO:0000313" key="3">
    <source>
        <dbReference type="Proteomes" id="UP000323258"/>
    </source>
</evidence>
<keyword evidence="3" id="KW-1185">Reference proteome</keyword>
<dbReference type="PROSITE" id="PS51257">
    <property type="entry name" value="PROKAR_LIPOPROTEIN"/>
    <property type="match status" value="1"/>
</dbReference>
<dbReference type="EMBL" id="VSZS01000068">
    <property type="protein sequence ID" value="TYR29555.1"/>
    <property type="molecule type" value="Genomic_DNA"/>
</dbReference>
<sequence>MNTRHDSRSRIGRPALAAGALSVAALLCACSASTPEPTQMARTAADTAPADLQLLCANAAGGASALPVTSRRVDAATYQVDLNVAGATRTCLIDAQGNVLSMQPGTG</sequence>
<keyword evidence="1" id="KW-0732">Signal</keyword>
<feature type="signal peptide" evidence="1">
    <location>
        <begin position="1"/>
        <end position="34"/>
    </location>
</feature>
<reference evidence="2 3" key="1">
    <citation type="submission" date="2019-08" db="EMBL/GenBank/DDBJ databases">
        <authorList>
            <person name="Seo Y.L."/>
        </authorList>
    </citation>
    <scope>NUCLEOTIDE SEQUENCE [LARGE SCALE GENOMIC DNA]</scope>
    <source>
        <strain evidence="2 3">MaA-C15</strain>
    </source>
</reference>
<organism evidence="2 3">
    <name type="scientific">Neoaquamicrobium microcysteis</name>
    <dbReference type="NCBI Taxonomy" id="2682781"/>
    <lineage>
        <taxon>Bacteria</taxon>
        <taxon>Pseudomonadati</taxon>
        <taxon>Pseudomonadota</taxon>
        <taxon>Alphaproteobacteria</taxon>
        <taxon>Hyphomicrobiales</taxon>
        <taxon>Phyllobacteriaceae</taxon>
        <taxon>Neoaquamicrobium</taxon>
    </lineage>
</organism>
<comment type="caution">
    <text evidence="2">The sequence shown here is derived from an EMBL/GenBank/DDBJ whole genome shotgun (WGS) entry which is preliminary data.</text>
</comment>
<protein>
    <submittedName>
        <fullName evidence="2">Uncharacterized protein</fullName>
    </submittedName>
</protein>
<evidence type="ECO:0000313" key="2">
    <source>
        <dbReference type="EMBL" id="TYR29555.1"/>
    </source>
</evidence>
<gene>
    <name evidence="2" type="ORF">FY036_22120</name>
</gene>
<reference evidence="2 3" key="2">
    <citation type="submission" date="2019-09" db="EMBL/GenBank/DDBJ databases">
        <title>Mesorhizobium sp. MaA-C15 isolated from Microcystis aeruginosa.</title>
        <authorList>
            <person name="Jeong S.E."/>
            <person name="Jin H.M."/>
            <person name="Jeon C.O."/>
        </authorList>
    </citation>
    <scope>NUCLEOTIDE SEQUENCE [LARGE SCALE GENOMIC DNA]</scope>
    <source>
        <strain evidence="2 3">MaA-C15</strain>
    </source>
</reference>
<feature type="chain" id="PRO_5023110977" evidence="1">
    <location>
        <begin position="35"/>
        <end position="107"/>
    </location>
</feature>
<dbReference type="OrthoDB" id="7889172at2"/>
<proteinExistence type="predicted"/>
<dbReference type="Proteomes" id="UP000323258">
    <property type="component" value="Unassembled WGS sequence"/>
</dbReference>
<dbReference type="RefSeq" id="WP_148916864.1">
    <property type="nucleotide sequence ID" value="NZ_VSZS01000068.1"/>
</dbReference>
<dbReference type="AlphaFoldDB" id="A0A5D4GQE2"/>
<evidence type="ECO:0000256" key="1">
    <source>
        <dbReference type="SAM" id="SignalP"/>
    </source>
</evidence>
<accession>A0A5D4GQE2</accession>